<gene>
    <name evidence="1" type="ORF">SAMN05660429_00405</name>
</gene>
<name>A0A1H9ZDE3_THASX</name>
<dbReference type="PANTHER" id="PTHR41729:SF1">
    <property type="entry name" value="GLUTAMYL-TRNA SYNTHETASE"/>
    <property type="match status" value="1"/>
</dbReference>
<sequence>MRYYAPASNKTGKYYTENPVYAQSFPLKKNSSFCHFLFKYRKKTMCSIMTEQLNQTLTAIDAINEQDPNTLEVNGEARPKSLLYGHQMTEVLNAYWPNANEYLQIAVRAQHVKRWAIARDEYELGKKGYLAWRKALAVMHAEIVVELMEKSGYNDDEIQQTASIVRKEKLKSNADSQTLEDVACLVFLMHYFNDFATKYDDDKLVDIVQKTWRKMSEQGHEIALSLTLPAHLAAIVGKALQA</sequence>
<keyword evidence="2" id="KW-1185">Reference proteome</keyword>
<dbReference type="InterPro" id="IPR025255">
    <property type="entry name" value="DUF4202"/>
</dbReference>
<proteinExistence type="predicted"/>
<reference evidence="1 2" key="1">
    <citation type="submission" date="2016-10" db="EMBL/GenBank/DDBJ databases">
        <authorList>
            <person name="de Groot N.N."/>
        </authorList>
    </citation>
    <scope>NUCLEOTIDE SEQUENCE [LARGE SCALE GENOMIC DNA]</scope>
    <source>
        <strain evidence="1 2">DSM 19706</strain>
    </source>
</reference>
<dbReference type="EMBL" id="FOHK01000002">
    <property type="protein sequence ID" value="SES79506.1"/>
    <property type="molecule type" value="Genomic_DNA"/>
</dbReference>
<accession>A0A1H9ZDE3</accession>
<dbReference type="Proteomes" id="UP000199308">
    <property type="component" value="Unassembled WGS sequence"/>
</dbReference>
<evidence type="ECO:0000313" key="1">
    <source>
        <dbReference type="EMBL" id="SES79506.1"/>
    </source>
</evidence>
<dbReference type="AlphaFoldDB" id="A0A1H9ZDE3"/>
<dbReference type="Pfam" id="PF13875">
    <property type="entry name" value="DUF4202"/>
    <property type="match status" value="1"/>
</dbReference>
<evidence type="ECO:0000313" key="2">
    <source>
        <dbReference type="Proteomes" id="UP000199308"/>
    </source>
</evidence>
<protein>
    <recommendedName>
        <fullName evidence="3">DUF4202 domain-containing protein</fullName>
    </recommendedName>
</protein>
<evidence type="ECO:0008006" key="3">
    <source>
        <dbReference type="Google" id="ProtNLM"/>
    </source>
</evidence>
<dbReference type="PANTHER" id="PTHR41729">
    <property type="entry name" value="GLUTAMYL-TRNA SYNTHETASE"/>
    <property type="match status" value="1"/>
</dbReference>
<dbReference type="STRING" id="349064.SAMN05660429_00405"/>
<organism evidence="1 2">
    <name type="scientific">Thalassotalea agarivorans</name>
    <name type="common">Thalassomonas agarivorans</name>
    <dbReference type="NCBI Taxonomy" id="349064"/>
    <lineage>
        <taxon>Bacteria</taxon>
        <taxon>Pseudomonadati</taxon>
        <taxon>Pseudomonadota</taxon>
        <taxon>Gammaproteobacteria</taxon>
        <taxon>Alteromonadales</taxon>
        <taxon>Colwelliaceae</taxon>
        <taxon>Thalassotalea</taxon>
    </lineage>
</organism>